<dbReference type="Pfam" id="PF13347">
    <property type="entry name" value="MFS_2"/>
    <property type="match status" value="1"/>
</dbReference>
<feature type="transmembrane region" description="Helical" evidence="6">
    <location>
        <begin position="112"/>
        <end position="131"/>
    </location>
</feature>
<keyword evidence="3 6" id="KW-0812">Transmembrane</keyword>
<keyword evidence="5 6" id="KW-0472">Membrane</keyword>
<feature type="transmembrane region" description="Helical" evidence="6">
    <location>
        <begin position="449"/>
        <end position="468"/>
    </location>
</feature>
<feature type="transmembrane region" description="Helical" evidence="6">
    <location>
        <begin position="257"/>
        <end position="281"/>
    </location>
</feature>
<evidence type="ECO:0000256" key="6">
    <source>
        <dbReference type="SAM" id="Phobius"/>
    </source>
</evidence>
<evidence type="ECO:0000313" key="7">
    <source>
        <dbReference type="EMBL" id="OQS05419.1"/>
    </source>
</evidence>
<comment type="subcellular location">
    <subcellularLocation>
        <location evidence="1">Membrane</location>
        <topology evidence="1">Multi-pass membrane protein</topology>
    </subcellularLocation>
</comment>
<dbReference type="AlphaFoldDB" id="A0A1W0A5D3"/>
<accession>A0A1W0A5D3</accession>
<dbReference type="PANTHER" id="PTHR19432:SF26">
    <property type="entry name" value="MAJOR FACILITATOR SUPERFAMILY (MFS) PROFILE DOMAIN-CONTAINING PROTEIN"/>
    <property type="match status" value="1"/>
</dbReference>
<reference evidence="7 8" key="1">
    <citation type="journal article" date="2014" name="Genome Biol. Evol.">
        <title>The secreted proteins of Achlya hypogyna and Thraustotheca clavata identify the ancestral oomycete secretome and reveal gene acquisitions by horizontal gene transfer.</title>
        <authorList>
            <person name="Misner I."/>
            <person name="Blouin N."/>
            <person name="Leonard G."/>
            <person name="Richards T.A."/>
            <person name="Lane C.E."/>
        </authorList>
    </citation>
    <scope>NUCLEOTIDE SEQUENCE [LARGE SCALE GENOMIC DNA]</scope>
    <source>
        <strain evidence="7 8">ATCC 34112</strain>
    </source>
</reference>
<feature type="transmembrane region" description="Helical" evidence="6">
    <location>
        <begin position="382"/>
        <end position="405"/>
    </location>
</feature>
<feature type="transmembrane region" description="Helical" evidence="6">
    <location>
        <begin position="80"/>
        <end position="100"/>
    </location>
</feature>
<evidence type="ECO:0000256" key="5">
    <source>
        <dbReference type="ARBA" id="ARBA00023136"/>
    </source>
</evidence>
<feature type="transmembrane region" description="Helical" evidence="6">
    <location>
        <begin position="151"/>
        <end position="175"/>
    </location>
</feature>
<evidence type="ECO:0000256" key="1">
    <source>
        <dbReference type="ARBA" id="ARBA00004141"/>
    </source>
</evidence>
<comment type="caution">
    <text evidence="7">The sequence shown here is derived from an EMBL/GenBank/DDBJ whole genome shotgun (WGS) entry which is preliminary data.</text>
</comment>
<dbReference type="EMBL" id="JNBS01000458">
    <property type="protein sequence ID" value="OQS05419.1"/>
    <property type="molecule type" value="Genomic_DNA"/>
</dbReference>
<keyword evidence="8" id="KW-1185">Reference proteome</keyword>
<dbReference type="Proteomes" id="UP000243217">
    <property type="component" value="Unassembled WGS sequence"/>
</dbReference>
<keyword evidence="2" id="KW-0813">Transport</keyword>
<dbReference type="Gene3D" id="1.20.1250.20">
    <property type="entry name" value="MFS general substrate transporter like domains"/>
    <property type="match status" value="2"/>
</dbReference>
<dbReference type="GO" id="GO:0008506">
    <property type="term" value="F:sucrose:proton symporter activity"/>
    <property type="evidence" value="ECO:0007669"/>
    <property type="project" value="TreeGrafter"/>
</dbReference>
<dbReference type="GO" id="GO:0016020">
    <property type="term" value="C:membrane"/>
    <property type="evidence" value="ECO:0007669"/>
    <property type="project" value="UniProtKB-SubCell"/>
</dbReference>
<organism evidence="7 8">
    <name type="scientific">Thraustotheca clavata</name>
    <dbReference type="NCBI Taxonomy" id="74557"/>
    <lineage>
        <taxon>Eukaryota</taxon>
        <taxon>Sar</taxon>
        <taxon>Stramenopiles</taxon>
        <taxon>Oomycota</taxon>
        <taxon>Saprolegniomycetes</taxon>
        <taxon>Saprolegniales</taxon>
        <taxon>Achlyaceae</taxon>
        <taxon>Thraustotheca</taxon>
    </lineage>
</organism>
<evidence type="ECO:0000313" key="8">
    <source>
        <dbReference type="Proteomes" id="UP000243217"/>
    </source>
</evidence>
<feature type="transmembrane region" description="Helical" evidence="6">
    <location>
        <begin position="327"/>
        <end position="347"/>
    </location>
</feature>
<feature type="transmembrane region" description="Helical" evidence="6">
    <location>
        <begin position="217"/>
        <end position="236"/>
    </location>
</feature>
<sequence>MEVEHNEDDTKTINSDDSTLLLESSDSSIQEPIDVNESCSISFMIVLSLPRIAIAVAWGAQWAALGPLLEILLPSSTVQLIQLVGPLSGLLVAPSIGVLSDNCTSRYGRRKPFLAIGTVLSIISWLMLMHAADLGQFLGDSSDDRSFMASITVACYISMDITVNIAQVPVGLILADFAGDRQVTASTVGGLCSAVGFLLVASYIFLFGPAHNSLKPFLAMLILVMFVTGGVVCCFVKEVPQENVIKKISWLKQLQQAFGAVYTGIRTLPPLLSSYFVILALTQYGFASYNGTKGQFFGLVVMHGEALGADTCGTNCSQAQKSFNDGVQLAGSTDALGIFGLIVLGLLPKLVNRFGMQRVVTKALIPQIFLVLMAVYSENIVLDLLVVLGCGVTQCAIYSLAMPLIIHIVGHGESNQLGLFSGALNSAVCLGQLLNFVAASVLVQTKFGYAAPVFLGGLASFLAFIVAITKLRVNMFSM</sequence>
<evidence type="ECO:0000256" key="3">
    <source>
        <dbReference type="ARBA" id="ARBA00022692"/>
    </source>
</evidence>
<feature type="transmembrane region" description="Helical" evidence="6">
    <location>
        <begin position="41"/>
        <end position="60"/>
    </location>
</feature>
<dbReference type="OrthoDB" id="197206at2759"/>
<evidence type="ECO:0000256" key="4">
    <source>
        <dbReference type="ARBA" id="ARBA00022989"/>
    </source>
</evidence>
<keyword evidence="4 6" id="KW-1133">Transmembrane helix</keyword>
<dbReference type="PANTHER" id="PTHR19432">
    <property type="entry name" value="SUGAR TRANSPORTER"/>
    <property type="match status" value="1"/>
</dbReference>
<dbReference type="SUPFAM" id="SSF103473">
    <property type="entry name" value="MFS general substrate transporter"/>
    <property type="match status" value="1"/>
</dbReference>
<evidence type="ECO:0000256" key="2">
    <source>
        <dbReference type="ARBA" id="ARBA00022448"/>
    </source>
</evidence>
<feature type="transmembrane region" description="Helical" evidence="6">
    <location>
        <begin position="417"/>
        <end position="443"/>
    </location>
</feature>
<protein>
    <submittedName>
        <fullName evidence="7">Glycoside-Pentoside-Hexuronide (GPH):Cation Symporter Family</fullName>
    </submittedName>
</protein>
<proteinExistence type="predicted"/>
<feature type="transmembrane region" description="Helical" evidence="6">
    <location>
        <begin position="187"/>
        <end position="205"/>
    </location>
</feature>
<dbReference type="InterPro" id="IPR036259">
    <property type="entry name" value="MFS_trans_sf"/>
</dbReference>
<gene>
    <name evidence="7" type="ORF">THRCLA_02444</name>
</gene>
<name>A0A1W0A5D3_9STRA</name>